<evidence type="ECO:0000313" key="3">
    <source>
        <dbReference type="Proteomes" id="UP001286313"/>
    </source>
</evidence>
<evidence type="ECO:0000256" key="1">
    <source>
        <dbReference type="SAM" id="Phobius"/>
    </source>
</evidence>
<comment type="caution">
    <text evidence="2">The sequence shown here is derived from an EMBL/GenBank/DDBJ whole genome shotgun (WGS) entry which is preliminary data.</text>
</comment>
<keyword evidence="1" id="KW-0812">Transmembrane</keyword>
<dbReference type="EMBL" id="JAWQEG010003831">
    <property type="protein sequence ID" value="KAK3864279.1"/>
    <property type="molecule type" value="Genomic_DNA"/>
</dbReference>
<gene>
    <name evidence="2" type="ORF">Pcinc_030023</name>
</gene>
<dbReference type="Proteomes" id="UP001286313">
    <property type="component" value="Unassembled WGS sequence"/>
</dbReference>
<accession>A0AAE1K526</accession>
<keyword evidence="1" id="KW-0472">Membrane</keyword>
<keyword evidence="1" id="KW-1133">Transmembrane helix</keyword>
<evidence type="ECO:0000313" key="2">
    <source>
        <dbReference type="EMBL" id="KAK3864279.1"/>
    </source>
</evidence>
<proteinExistence type="predicted"/>
<keyword evidence="3" id="KW-1185">Reference proteome</keyword>
<feature type="transmembrane region" description="Helical" evidence="1">
    <location>
        <begin position="37"/>
        <end position="57"/>
    </location>
</feature>
<organism evidence="2 3">
    <name type="scientific">Petrolisthes cinctipes</name>
    <name type="common">Flat porcelain crab</name>
    <dbReference type="NCBI Taxonomy" id="88211"/>
    <lineage>
        <taxon>Eukaryota</taxon>
        <taxon>Metazoa</taxon>
        <taxon>Ecdysozoa</taxon>
        <taxon>Arthropoda</taxon>
        <taxon>Crustacea</taxon>
        <taxon>Multicrustacea</taxon>
        <taxon>Malacostraca</taxon>
        <taxon>Eumalacostraca</taxon>
        <taxon>Eucarida</taxon>
        <taxon>Decapoda</taxon>
        <taxon>Pleocyemata</taxon>
        <taxon>Anomura</taxon>
        <taxon>Galatheoidea</taxon>
        <taxon>Porcellanidae</taxon>
        <taxon>Petrolisthes</taxon>
    </lineage>
</organism>
<feature type="transmembrane region" description="Helical" evidence="1">
    <location>
        <begin position="63"/>
        <end position="87"/>
    </location>
</feature>
<name>A0AAE1K526_PETCI</name>
<dbReference type="AlphaFoldDB" id="A0AAE1K526"/>
<sequence length="97" mass="10425">MVVMVGKKEEVIVMVVMVEEGYIGKVKKIAVEMEKGSIVVVVVDWSIDVVMVVLVVVVMDWSIVVVMVVVVVVVVVVVMVVVVVVVVGTQCQEGGIN</sequence>
<reference evidence="2" key="1">
    <citation type="submission" date="2023-10" db="EMBL/GenBank/DDBJ databases">
        <title>Genome assemblies of two species of porcelain crab, Petrolisthes cinctipes and Petrolisthes manimaculis (Anomura: Porcellanidae).</title>
        <authorList>
            <person name="Angst P."/>
        </authorList>
    </citation>
    <scope>NUCLEOTIDE SEQUENCE</scope>
    <source>
        <strain evidence="2">PB745_01</strain>
        <tissue evidence="2">Gill</tissue>
    </source>
</reference>
<protein>
    <recommendedName>
        <fullName evidence="4">Transmembrane protein</fullName>
    </recommendedName>
</protein>
<evidence type="ECO:0008006" key="4">
    <source>
        <dbReference type="Google" id="ProtNLM"/>
    </source>
</evidence>